<keyword evidence="1" id="KW-0677">Repeat</keyword>
<protein>
    <submittedName>
        <fullName evidence="5">Uncharacterized protein</fullName>
    </submittedName>
</protein>
<evidence type="ECO:0000313" key="5">
    <source>
        <dbReference type="EMBL" id="OAE32269.1"/>
    </source>
</evidence>
<dbReference type="PANTHER" id="PTHR22767">
    <property type="entry name" value="N-TERMINAL ACETYLTRANSFERASE-RELATED"/>
    <property type="match status" value="1"/>
</dbReference>
<dbReference type="FunFam" id="1.25.40.1040:FF:000003">
    <property type="entry name" value="N-terminal acetyltransferase A, auxiliary subunit"/>
    <property type="match status" value="1"/>
</dbReference>
<dbReference type="InterPro" id="IPR013105">
    <property type="entry name" value="TPR_2"/>
</dbReference>
<dbReference type="PIRSF" id="PIRSF000422">
    <property type="entry name" value="N-terminal-AcTrfase-A_aux_su"/>
    <property type="match status" value="1"/>
</dbReference>
<dbReference type="AlphaFoldDB" id="A0A176WGR3"/>
<evidence type="ECO:0000256" key="1">
    <source>
        <dbReference type="ARBA" id="ARBA00022737"/>
    </source>
</evidence>
<dbReference type="PANTHER" id="PTHR22767:SF2">
    <property type="entry name" value="N(ALPHA)-ACETYLTRANSFERASE 15_16, ISOFORM A"/>
    <property type="match status" value="1"/>
</dbReference>
<evidence type="ECO:0000313" key="6">
    <source>
        <dbReference type="Proteomes" id="UP000077202"/>
    </source>
</evidence>
<feature type="compositionally biased region" description="Basic and acidic residues" evidence="4">
    <location>
        <begin position="673"/>
        <end position="691"/>
    </location>
</feature>
<dbReference type="EMBL" id="LVLJ01000872">
    <property type="protein sequence ID" value="OAE32269.1"/>
    <property type="molecule type" value="Genomic_DNA"/>
</dbReference>
<dbReference type="InterPro" id="IPR011990">
    <property type="entry name" value="TPR-like_helical_dom_sf"/>
</dbReference>
<keyword evidence="6" id="KW-1185">Reference proteome</keyword>
<feature type="repeat" description="TPR" evidence="3">
    <location>
        <begin position="136"/>
        <end position="169"/>
    </location>
</feature>
<dbReference type="SMART" id="SM00028">
    <property type="entry name" value="TPR"/>
    <property type="match status" value="4"/>
</dbReference>
<sequence length="952" mass="106843">MRVRAWGPGEGGRGLAVDCGVGVVVDDDESENGQEGVPGVGGGARRRKEGRSGIGVLGAMGTSLPPKEANLFKVIAKSYETKQYKKGLKASDNILKKFPDHGETLAMRGLTLNCMDRKAEAYELVRRGVKNDLKSHVCWHVYGLLYRSDREYREAIKCYRNALRIDPENIQILRDLSLLQAQMRDTAGFVETRRQLLTIKPSHRANWIGFAIAHHSNHDAAMAVQILEAYEGTLEDDYPPDNDGNPPFPPERYEHSEMLLYKVTLLDESGAPERALAELNSKEQKIVDKVGLKEHRAALLVTLNRLKEAQEVYRYLLDMNPDNYSYYDGLQKCLGLSRVENGSYSPSQLEKLVELYTSLQRQYPKSSAAKRIPLDFLQGIEFVEAAKTYITFFLSKGVPSLFSDIRPLYDQRGKADYLEEIITGIESCLKETGSLPGKSDSEPPPTLMWTLFLLAQHYDRRRKYEKALEKIDEAIKHTPTAIDLYLVKGRIMKHAGDRVAAAALADEARSMDLADRFINSECVKRMLQADQVDLAEKTAVLFTKDGDQHNNLFDMQCMWYELASGDSYWRKDMLGKALKNYLAVEKHYTDMLEDQFDFHTYCLRKMTLRAYVRMLKFEDTLHSHRFFCRAAAAAIKCYVKLHDTPPKTSEGEEEIAVAGLSPAERKRVRQKMRKAEAKAKKMAEEKAKEDEALASSNVAKSNKKGSQATKQVDDDPDGDKLLHVSDPLEQAVKYAKLLQDNSAGALETHMLAFEIYFRKRKILLAFQAVKKLLKLDADNPNVHRSLIYFFNMVDNLPGAQSPAEKLVQEVISVERDALTALGNKSLLEMNKAFLEAHKESLLHRAAAAEVLVLLSPDSKEEAVKVIEDSVNPPVAPGGAIGDGVGEWELDDCVAVHKILLTSVKDEDAASRWRVRMADLFPHSTYFMGPKSSAVLGAASQVPCSLSKKEEQP</sequence>
<dbReference type="Gene3D" id="1.25.40.1010">
    <property type="match status" value="1"/>
</dbReference>
<dbReference type="GO" id="GO:0005737">
    <property type="term" value="C:cytoplasm"/>
    <property type="evidence" value="ECO:0007669"/>
    <property type="project" value="UniProtKB-ARBA"/>
</dbReference>
<dbReference type="Pfam" id="PF07719">
    <property type="entry name" value="TPR_2"/>
    <property type="match status" value="1"/>
</dbReference>
<accession>A0A176WGR3</accession>
<dbReference type="Proteomes" id="UP000077202">
    <property type="component" value="Unassembled WGS sequence"/>
</dbReference>
<dbReference type="PROSITE" id="PS50005">
    <property type="entry name" value="TPR"/>
    <property type="match status" value="2"/>
</dbReference>
<feature type="compositionally biased region" description="Polar residues" evidence="4">
    <location>
        <begin position="694"/>
        <end position="710"/>
    </location>
</feature>
<comment type="caution">
    <text evidence="5">The sequence shown here is derived from an EMBL/GenBank/DDBJ whole genome shotgun (WGS) entry which is preliminary data.</text>
</comment>
<proteinExistence type="predicted"/>
<feature type="repeat" description="TPR" evidence="3">
    <location>
        <begin position="448"/>
        <end position="481"/>
    </location>
</feature>
<dbReference type="FunFam" id="1.25.40.1010:FF:000002">
    <property type="entry name" value="N-terminal acetyltransferase catalytic subunit (NAT1)"/>
    <property type="match status" value="1"/>
</dbReference>
<dbReference type="Gene3D" id="1.25.40.1040">
    <property type="match status" value="1"/>
</dbReference>
<dbReference type="SUPFAM" id="SSF48452">
    <property type="entry name" value="TPR-like"/>
    <property type="match status" value="3"/>
</dbReference>
<name>A0A176WGR3_MARPO</name>
<evidence type="ECO:0000256" key="3">
    <source>
        <dbReference type="PROSITE-ProRule" id="PRU00339"/>
    </source>
</evidence>
<dbReference type="InterPro" id="IPR021183">
    <property type="entry name" value="NatA_aux_su"/>
</dbReference>
<feature type="region of interest" description="Disordered" evidence="4">
    <location>
        <begin position="27"/>
        <end position="48"/>
    </location>
</feature>
<keyword evidence="2 3" id="KW-0802">TPR repeat</keyword>
<dbReference type="InterPro" id="IPR019734">
    <property type="entry name" value="TPR_rpt"/>
</dbReference>
<evidence type="ECO:0000256" key="4">
    <source>
        <dbReference type="SAM" id="MobiDB-lite"/>
    </source>
</evidence>
<gene>
    <name evidence="5" type="ORF">AXG93_1865s1270</name>
</gene>
<organism evidence="5 6">
    <name type="scientific">Marchantia polymorpha subsp. ruderalis</name>
    <dbReference type="NCBI Taxonomy" id="1480154"/>
    <lineage>
        <taxon>Eukaryota</taxon>
        <taxon>Viridiplantae</taxon>
        <taxon>Streptophyta</taxon>
        <taxon>Embryophyta</taxon>
        <taxon>Marchantiophyta</taxon>
        <taxon>Marchantiopsida</taxon>
        <taxon>Marchantiidae</taxon>
        <taxon>Marchantiales</taxon>
        <taxon>Marchantiaceae</taxon>
        <taxon>Marchantia</taxon>
    </lineage>
</organism>
<reference evidence="5" key="1">
    <citation type="submission" date="2016-03" db="EMBL/GenBank/DDBJ databases">
        <title>Mechanisms controlling the formation of the plant cell surface in tip-growing cells are functionally conserved among land plants.</title>
        <authorList>
            <person name="Honkanen S."/>
            <person name="Jones V.A."/>
            <person name="Morieri G."/>
            <person name="Champion C."/>
            <person name="Hetherington A.J."/>
            <person name="Kelly S."/>
            <person name="Saint-Marcoux D."/>
            <person name="Proust H."/>
            <person name="Prescott H."/>
            <person name="Dolan L."/>
        </authorList>
    </citation>
    <scope>NUCLEOTIDE SEQUENCE [LARGE SCALE GENOMIC DNA]</scope>
    <source>
        <tissue evidence="5">Whole gametophyte</tissue>
    </source>
</reference>
<evidence type="ECO:0000256" key="2">
    <source>
        <dbReference type="ARBA" id="ARBA00022803"/>
    </source>
</evidence>
<dbReference type="Pfam" id="PF12569">
    <property type="entry name" value="NatA_aux_su"/>
    <property type="match status" value="1"/>
</dbReference>
<feature type="region of interest" description="Disordered" evidence="4">
    <location>
        <begin position="666"/>
        <end position="721"/>
    </location>
</feature>